<evidence type="ECO:0000256" key="1">
    <source>
        <dbReference type="ARBA" id="ARBA00004141"/>
    </source>
</evidence>
<keyword evidence="3 6" id="KW-1133">Transmembrane helix</keyword>
<dbReference type="GeneID" id="92096084"/>
<evidence type="ECO:0000313" key="9">
    <source>
        <dbReference type="Proteomes" id="UP001480595"/>
    </source>
</evidence>
<evidence type="ECO:0000256" key="5">
    <source>
        <dbReference type="ARBA" id="ARBA00038359"/>
    </source>
</evidence>
<organism evidence="8 9">
    <name type="scientific">Apiospora phragmitis</name>
    <dbReference type="NCBI Taxonomy" id="2905665"/>
    <lineage>
        <taxon>Eukaryota</taxon>
        <taxon>Fungi</taxon>
        <taxon>Dikarya</taxon>
        <taxon>Ascomycota</taxon>
        <taxon>Pezizomycotina</taxon>
        <taxon>Sordariomycetes</taxon>
        <taxon>Xylariomycetidae</taxon>
        <taxon>Amphisphaeriales</taxon>
        <taxon>Apiosporaceae</taxon>
        <taxon>Apiospora</taxon>
    </lineage>
</organism>
<keyword evidence="4 6" id="KW-0472">Membrane</keyword>
<proteinExistence type="inferred from homology"/>
<evidence type="ECO:0000256" key="4">
    <source>
        <dbReference type="ARBA" id="ARBA00023136"/>
    </source>
</evidence>
<gene>
    <name evidence="8" type="ORF">PG994_011612</name>
</gene>
<reference evidence="8 9" key="1">
    <citation type="submission" date="2023-01" db="EMBL/GenBank/DDBJ databases">
        <title>Analysis of 21 Apiospora genomes using comparative genomics revels a genus with tremendous synthesis potential of carbohydrate active enzymes and secondary metabolites.</title>
        <authorList>
            <person name="Sorensen T."/>
        </authorList>
    </citation>
    <scope>NUCLEOTIDE SEQUENCE [LARGE SCALE GENOMIC DNA]</scope>
    <source>
        <strain evidence="8 9">CBS 135458</strain>
    </source>
</reference>
<comment type="subcellular location">
    <subcellularLocation>
        <location evidence="1">Membrane</location>
        <topology evidence="1">Multi-pass membrane protein</topology>
    </subcellularLocation>
</comment>
<evidence type="ECO:0000256" key="6">
    <source>
        <dbReference type="SAM" id="Phobius"/>
    </source>
</evidence>
<evidence type="ECO:0000256" key="2">
    <source>
        <dbReference type="ARBA" id="ARBA00022692"/>
    </source>
</evidence>
<dbReference type="EMBL" id="JAQQWL010000011">
    <property type="protein sequence ID" value="KAK8049882.1"/>
    <property type="molecule type" value="Genomic_DNA"/>
</dbReference>
<comment type="caution">
    <text evidence="8">The sequence shown here is derived from an EMBL/GenBank/DDBJ whole genome shotgun (WGS) entry which is preliminary data.</text>
</comment>
<accession>A0ABR1TTL7</accession>
<dbReference type="PANTHER" id="PTHR33048">
    <property type="entry name" value="PTH11-LIKE INTEGRAL MEMBRANE PROTEIN (AFU_ORTHOLOGUE AFUA_5G11245)"/>
    <property type="match status" value="1"/>
</dbReference>
<dbReference type="Pfam" id="PF20684">
    <property type="entry name" value="Fung_rhodopsin"/>
    <property type="match status" value="1"/>
</dbReference>
<feature type="transmembrane region" description="Helical" evidence="6">
    <location>
        <begin position="56"/>
        <end position="79"/>
    </location>
</feature>
<keyword evidence="2 6" id="KW-0812">Transmembrane</keyword>
<dbReference type="InterPro" id="IPR049326">
    <property type="entry name" value="Rhodopsin_dom_fungi"/>
</dbReference>
<comment type="similarity">
    <text evidence="5">Belongs to the SAT4 family.</text>
</comment>
<evidence type="ECO:0000256" key="3">
    <source>
        <dbReference type="ARBA" id="ARBA00022989"/>
    </source>
</evidence>
<dbReference type="Proteomes" id="UP001480595">
    <property type="component" value="Unassembled WGS sequence"/>
</dbReference>
<sequence>MDTYYGMGAKDSQVKPEEIALRKYMVYFEIPYFASSSATKLAMTFMIMRLGTEKKYLWTFWGSIAAMLLTFTIILGIFFGNCVPFAATWNPGLGHCKREDG</sequence>
<name>A0ABR1TTL7_9PEZI</name>
<keyword evidence="9" id="KW-1185">Reference proteome</keyword>
<evidence type="ECO:0000313" key="8">
    <source>
        <dbReference type="EMBL" id="KAK8049882.1"/>
    </source>
</evidence>
<dbReference type="RefSeq" id="XP_066712131.1">
    <property type="nucleotide sequence ID" value="XM_066863021.1"/>
</dbReference>
<dbReference type="PANTHER" id="PTHR33048:SF31">
    <property type="entry name" value="INTEGRAL MEMBRANE PROTEIN"/>
    <property type="match status" value="1"/>
</dbReference>
<evidence type="ECO:0000259" key="7">
    <source>
        <dbReference type="Pfam" id="PF20684"/>
    </source>
</evidence>
<dbReference type="InterPro" id="IPR052337">
    <property type="entry name" value="SAT4-like"/>
</dbReference>
<protein>
    <submittedName>
        <fullName evidence="8">Cation-transporting atpase 4</fullName>
    </submittedName>
</protein>
<feature type="domain" description="Rhodopsin" evidence="7">
    <location>
        <begin position="3"/>
        <end position="96"/>
    </location>
</feature>